<dbReference type="InterPro" id="IPR013747">
    <property type="entry name" value="ACP_syn_III_C"/>
</dbReference>
<evidence type="ECO:0000259" key="3">
    <source>
        <dbReference type="Pfam" id="PF08541"/>
    </source>
</evidence>
<keyword evidence="1" id="KW-0808">Transferase</keyword>
<keyword evidence="5" id="KW-1185">Reference proteome</keyword>
<dbReference type="Proteomes" id="UP000268857">
    <property type="component" value="Unassembled WGS sequence"/>
</dbReference>
<dbReference type="AlphaFoldDB" id="A0A433N888"/>
<sequence>MKLESVKVVLPSRKLNNEDIVTLIQQHSEATYSGDLNKVLQDIRFSLKYSGAKERYWLDKGETPISLLSQAVNEALEEAECKKQDIDLLIYTGISRGFLEPGGAYFVANALGMDRVQCFDVLDACMSWTRALSLSYTLLKTGIYRRIMIVNAEFNLCGRKGVYPDLFSLNQYEQITWSFPGYTLGEAATATIVSADPEREWEFHFSSRPDLAHLCTAPLDGYEGYCHPCEYTGRNGADRFTSFGFELHDRGAPELVSVFEKLKVPLKEIRAIFPHASSKLEWEKGGEYFGIPHLLYYIYPYCGNVVSASVPTGIALAFKQGQIQRGDRLVGWVGSAGMSFCAYSFTF</sequence>
<comment type="caution">
    <text evidence="4">The sequence shown here is derived from an EMBL/GenBank/DDBJ whole genome shotgun (WGS) entry which is preliminary data.</text>
</comment>
<protein>
    <recommendedName>
        <fullName evidence="3">Beta-ketoacyl-[acyl-carrier-protein] synthase III C-terminal domain-containing protein</fullName>
    </recommendedName>
</protein>
<evidence type="ECO:0000313" key="4">
    <source>
        <dbReference type="EMBL" id="RUR77903.1"/>
    </source>
</evidence>
<dbReference type="Pfam" id="PF08541">
    <property type="entry name" value="ACP_syn_III_C"/>
    <property type="match status" value="1"/>
</dbReference>
<dbReference type="PANTHER" id="PTHR34069">
    <property type="entry name" value="3-OXOACYL-[ACYL-CARRIER-PROTEIN] SYNTHASE 3"/>
    <property type="match status" value="1"/>
</dbReference>
<dbReference type="Gene3D" id="3.40.47.10">
    <property type="match status" value="2"/>
</dbReference>
<proteinExistence type="predicted"/>
<name>A0A433N888_CHLFR</name>
<evidence type="ECO:0000256" key="2">
    <source>
        <dbReference type="ARBA" id="ARBA00023315"/>
    </source>
</evidence>
<feature type="domain" description="Beta-ketoacyl-[acyl-carrier-protein] synthase III C-terminal" evidence="3">
    <location>
        <begin position="260"/>
        <end position="343"/>
    </location>
</feature>
<dbReference type="RefSeq" id="WP_016876568.1">
    <property type="nucleotide sequence ID" value="NZ_AJLN01000145.1"/>
</dbReference>
<dbReference type="EMBL" id="RSCJ01000016">
    <property type="protein sequence ID" value="RUR77903.1"/>
    <property type="molecule type" value="Genomic_DNA"/>
</dbReference>
<keyword evidence="2" id="KW-0012">Acyltransferase</keyword>
<reference evidence="4 5" key="1">
    <citation type="journal article" date="2019" name="Genome Biol. Evol.">
        <title>Day and night: Metabolic profiles and evolutionary relationships of six axenic non-marine cyanobacteria.</title>
        <authorList>
            <person name="Will S.E."/>
            <person name="Henke P."/>
            <person name="Boedeker C."/>
            <person name="Huang S."/>
            <person name="Brinkmann H."/>
            <person name="Rohde M."/>
            <person name="Jarek M."/>
            <person name="Friedl T."/>
            <person name="Seufert S."/>
            <person name="Schumacher M."/>
            <person name="Overmann J."/>
            <person name="Neumann-Schaal M."/>
            <person name="Petersen J."/>
        </authorList>
    </citation>
    <scope>NUCLEOTIDE SEQUENCE [LARGE SCALE GENOMIC DNA]</scope>
    <source>
        <strain evidence="4 5">PCC 6912</strain>
    </source>
</reference>
<dbReference type="PANTHER" id="PTHR34069:SF3">
    <property type="entry name" value="ACYL-COA:ACYL-COA ALKYLTRANSFERASE"/>
    <property type="match status" value="1"/>
</dbReference>
<dbReference type="InterPro" id="IPR016039">
    <property type="entry name" value="Thiolase-like"/>
</dbReference>
<evidence type="ECO:0000313" key="5">
    <source>
        <dbReference type="Proteomes" id="UP000268857"/>
    </source>
</evidence>
<dbReference type="GO" id="GO:0044550">
    <property type="term" value="P:secondary metabolite biosynthetic process"/>
    <property type="evidence" value="ECO:0007669"/>
    <property type="project" value="TreeGrafter"/>
</dbReference>
<gene>
    <name evidence="4" type="ORF">PCC6912_37840</name>
</gene>
<dbReference type="SUPFAM" id="SSF53901">
    <property type="entry name" value="Thiolase-like"/>
    <property type="match status" value="2"/>
</dbReference>
<dbReference type="GO" id="GO:0016746">
    <property type="term" value="F:acyltransferase activity"/>
    <property type="evidence" value="ECO:0007669"/>
    <property type="project" value="UniProtKB-KW"/>
</dbReference>
<organism evidence="4 5">
    <name type="scientific">Chlorogloeopsis fritschii PCC 6912</name>
    <dbReference type="NCBI Taxonomy" id="211165"/>
    <lineage>
        <taxon>Bacteria</taxon>
        <taxon>Bacillati</taxon>
        <taxon>Cyanobacteriota</taxon>
        <taxon>Cyanophyceae</taxon>
        <taxon>Nostocales</taxon>
        <taxon>Chlorogloeopsidaceae</taxon>
        <taxon>Chlorogloeopsis</taxon>
    </lineage>
</organism>
<dbReference type="STRING" id="211165.GCA_000317285_06336"/>
<accession>A0A433N888</accession>
<dbReference type="OrthoDB" id="9786707at2"/>
<evidence type="ECO:0000256" key="1">
    <source>
        <dbReference type="ARBA" id="ARBA00022679"/>
    </source>
</evidence>